<evidence type="ECO:0000313" key="8">
    <source>
        <dbReference type="EMBL" id="MEK0082382.1"/>
    </source>
</evidence>
<comment type="subunit">
    <text evidence="3">Homodimer.</text>
</comment>
<dbReference type="SUPFAM" id="SSF53187">
    <property type="entry name" value="Zn-dependent exopeptidases"/>
    <property type="match status" value="1"/>
</dbReference>
<dbReference type="Pfam" id="PF07687">
    <property type="entry name" value="M20_dimer"/>
    <property type="match status" value="1"/>
</dbReference>
<evidence type="ECO:0000256" key="3">
    <source>
        <dbReference type="ARBA" id="ARBA00011738"/>
    </source>
</evidence>
<evidence type="ECO:0000256" key="1">
    <source>
        <dbReference type="ARBA" id="ARBA00001936"/>
    </source>
</evidence>
<evidence type="ECO:0000313" key="9">
    <source>
        <dbReference type="Proteomes" id="UP001375743"/>
    </source>
</evidence>
<dbReference type="Gene3D" id="3.30.70.360">
    <property type="match status" value="1"/>
</dbReference>
<keyword evidence="9" id="KW-1185">Reference proteome</keyword>
<dbReference type="InterPro" id="IPR036264">
    <property type="entry name" value="Bact_exopeptidase_dim_dom"/>
</dbReference>
<dbReference type="InterPro" id="IPR002933">
    <property type="entry name" value="Peptidase_M20"/>
</dbReference>
<name>A0ABU8XQV9_9PROT</name>
<dbReference type="SUPFAM" id="SSF55031">
    <property type="entry name" value="Bacterial exopeptidase dimerisation domain"/>
    <property type="match status" value="1"/>
</dbReference>
<dbReference type="NCBIfam" id="TIGR01879">
    <property type="entry name" value="hydantase"/>
    <property type="match status" value="1"/>
</dbReference>
<comment type="similarity">
    <text evidence="2">Belongs to the peptidase M20 family.</text>
</comment>
<feature type="domain" description="Peptidase M20 dimerisation" evidence="7">
    <location>
        <begin position="209"/>
        <end position="307"/>
    </location>
</feature>
<sequence>MTLPFGTRVMDRLDTLAGFTDEPGRLTRLYLSPAHKAAALQVRQWMAEAGMAAAIDAIGNVAGRYEAAEPGRPALLLGSHIDTVRDAGRYDGNLGVVAAIEAVAELHRRGERLPYVIEVIAFGDEEGVRFPTTLSGSRAIAGTFDPASLASRDAEGTSLEQALRSFGGDPAAIPALARRRERVLGYVELHIEQGPVLESLNLPVGVVTAINGASRFTIEVTGTAGHAGTVPMDLRQDALAAAAEMILAVERRAKGAEPGLVATVGRIEARPGAPNVIPGQVAFTLDVRAPADQDRHKAVEDLAAAFATCAARRRVRMKLDKTYDEPAVTCAPWLVGQLAAAVERAGVRPHLLPSGAGHDGLAMVALCDVAMLFVRCAGGISHNPAEAITAEDADVAVAVLLDFLRRLALPA</sequence>
<dbReference type="InterPro" id="IPR010158">
    <property type="entry name" value="Amidase_Cbmase"/>
</dbReference>
<proteinExistence type="inferred from homology"/>
<dbReference type="Gene3D" id="3.40.630.10">
    <property type="entry name" value="Zn peptidases"/>
    <property type="match status" value="1"/>
</dbReference>
<dbReference type="CDD" id="cd03884">
    <property type="entry name" value="M20_bAS"/>
    <property type="match status" value="1"/>
</dbReference>
<dbReference type="Proteomes" id="UP001375743">
    <property type="component" value="Unassembled WGS sequence"/>
</dbReference>
<evidence type="ECO:0000259" key="7">
    <source>
        <dbReference type="Pfam" id="PF07687"/>
    </source>
</evidence>
<dbReference type="PIRSF" id="PIRSF001235">
    <property type="entry name" value="Amidase_carbamoylase"/>
    <property type="match status" value="1"/>
</dbReference>
<dbReference type="PROSITE" id="PS00758">
    <property type="entry name" value="ARGE_DAPE_CPG2_1"/>
    <property type="match status" value="1"/>
</dbReference>
<evidence type="ECO:0000256" key="6">
    <source>
        <dbReference type="ARBA" id="ARBA00023211"/>
    </source>
</evidence>
<reference evidence="8 9" key="1">
    <citation type="submission" date="2024-01" db="EMBL/GenBank/DDBJ databases">
        <title>Multi-omics insights into the function and evolution of sodium benzoate biodegradation pathways in Benzoatithermus flavus gen. nov., sp. nov. from hot spring.</title>
        <authorList>
            <person name="Hu C.-J."/>
            <person name="Li W.-J."/>
        </authorList>
    </citation>
    <scope>NUCLEOTIDE SEQUENCE [LARGE SCALE GENOMIC DNA]</scope>
    <source>
        <strain evidence="8 9">SYSU G07066</strain>
    </source>
</reference>
<dbReference type="Pfam" id="PF01546">
    <property type="entry name" value="Peptidase_M20"/>
    <property type="match status" value="1"/>
</dbReference>
<keyword evidence="4" id="KW-0479">Metal-binding</keyword>
<protein>
    <submittedName>
        <fullName evidence="8">Allantoate amidohydrolase</fullName>
    </submittedName>
</protein>
<dbReference type="PANTHER" id="PTHR32494:SF19">
    <property type="entry name" value="ALLANTOATE DEIMINASE-RELATED"/>
    <property type="match status" value="1"/>
</dbReference>
<evidence type="ECO:0000256" key="5">
    <source>
        <dbReference type="ARBA" id="ARBA00022801"/>
    </source>
</evidence>
<accession>A0ABU8XQV9</accession>
<dbReference type="InterPro" id="IPR011650">
    <property type="entry name" value="Peptidase_M20_dimer"/>
</dbReference>
<dbReference type="EMBL" id="JBBLZC010000003">
    <property type="protein sequence ID" value="MEK0082382.1"/>
    <property type="molecule type" value="Genomic_DNA"/>
</dbReference>
<comment type="caution">
    <text evidence="8">The sequence shown here is derived from an EMBL/GenBank/DDBJ whole genome shotgun (WGS) entry which is preliminary data.</text>
</comment>
<dbReference type="InterPro" id="IPR001261">
    <property type="entry name" value="ArgE/DapE_CS"/>
</dbReference>
<keyword evidence="5" id="KW-0378">Hydrolase</keyword>
<evidence type="ECO:0000256" key="4">
    <source>
        <dbReference type="ARBA" id="ARBA00022723"/>
    </source>
</evidence>
<organism evidence="8 9">
    <name type="scientific">Benzoatithermus flavus</name>
    <dbReference type="NCBI Taxonomy" id="3108223"/>
    <lineage>
        <taxon>Bacteria</taxon>
        <taxon>Pseudomonadati</taxon>
        <taxon>Pseudomonadota</taxon>
        <taxon>Alphaproteobacteria</taxon>
        <taxon>Geminicoccales</taxon>
        <taxon>Geminicoccaceae</taxon>
        <taxon>Benzoatithermus</taxon>
    </lineage>
</organism>
<comment type="cofactor">
    <cofactor evidence="1">
        <name>Mn(2+)</name>
        <dbReference type="ChEBI" id="CHEBI:29035"/>
    </cofactor>
</comment>
<gene>
    <name evidence="8" type="ORF">U1T56_04420</name>
</gene>
<dbReference type="NCBIfam" id="NF006775">
    <property type="entry name" value="PRK09290.2-5"/>
    <property type="match status" value="1"/>
</dbReference>
<evidence type="ECO:0000256" key="2">
    <source>
        <dbReference type="ARBA" id="ARBA00006153"/>
    </source>
</evidence>
<keyword evidence="6" id="KW-0464">Manganese</keyword>
<dbReference type="PANTHER" id="PTHR32494">
    <property type="entry name" value="ALLANTOATE DEIMINASE-RELATED"/>
    <property type="match status" value="1"/>
</dbReference>